<evidence type="ECO:0008006" key="5">
    <source>
        <dbReference type="Google" id="ProtNLM"/>
    </source>
</evidence>
<dbReference type="Pfam" id="PF03235">
    <property type="entry name" value="GmrSD_N"/>
    <property type="match status" value="1"/>
</dbReference>
<sequence>MLSLKFLYKRGEVNFMKMQAYTKTIQDILSVNKRYIIPRYQREYSWKANQLNELWDDIVDNIVLRDGELSTSEYFIGSLVMVGDDKDSKLEIVDGQQRLTTITILLSALVEAFKSAGEHNLAQGVYSYIEARNLMNEPYFRLITKTSEPFFQSAVQHLNKESRTPNNQEESNLLEAYKFFLRKLQIKNLMAHLNEEKELKLSVGDKHQYIMCLSAIRDQILALETVYITVANRFEAYTIFETLNAKGMDLSTMDLIKNKIFQCLPANHPSDIAKEGWEEIKGNLRERSSNTNLSTFFRHFWISKYEKTTEARIYRSFNKIIDQTNERMREFLEELKIESNNYKLITKPLESDWPLQEQTEIYLSLKALNNFKISAANSLLLALIAGYKAQQPTVKLKQLKKCVNAIEKFHFIFSAVCSSRASGLEVTYSRLARELRESNSTEQSTFIVEELLSYLRERLPSKHEFIDKWCQLEYTDENEKDKKLIQYVFSKWESHLQDTNELSVLNVTLEHIGSQSTHNEVSLGMMGNLLPLSGGINNRIGNVDYKSKVKAYQKSALKTVEQFVQQYEKEENWTHELILERTNAMAEHAYDRIWKI</sequence>
<feature type="domain" description="GmrSD restriction endonucleases C-terminal" evidence="2">
    <location>
        <begin position="460"/>
        <end position="587"/>
    </location>
</feature>
<gene>
    <name evidence="3" type="ORF">COJ15_21430</name>
</gene>
<feature type="domain" description="GmrSD restriction endonucleases N-terminal" evidence="1">
    <location>
        <begin position="25"/>
        <end position="261"/>
    </location>
</feature>
<protein>
    <recommendedName>
        <fullName evidence="5">DUF262 domain-containing protein</fullName>
    </recommendedName>
</protein>
<evidence type="ECO:0000259" key="2">
    <source>
        <dbReference type="Pfam" id="PF07510"/>
    </source>
</evidence>
<evidence type="ECO:0000313" key="4">
    <source>
        <dbReference type="Proteomes" id="UP000224003"/>
    </source>
</evidence>
<dbReference type="PANTHER" id="PTHR35149">
    <property type="entry name" value="SLL5132 PROTEIN"/>
    <property type="match status" value="1"/>
</dbReference>
<organism evidence="3 4">
    <name type="scientific">Bacillus thuringiensis</name>
    <dbReference type="NCBI Taxonomy" id="1428"/>
    <lineage>
        <taxon>Bacteria</taxon>
        <taxon>Bacillati</taxon>
        <taxon>Bacillota</taxon>
        <taxon>Bacilli</taxon>
        <taxon>Bacillales</taxon>
        <taxon>Bacillaceae</taxon>
        <taxon>Bacillus</taxon>
        <taxon>Bacillus cereus group</taxon>
    </lineage>
</organism>
<dbReference type="EMBL" id="NUVX01000036">
    <property type="protein sequence ID" value="PFJ36896.1"/>
    <property type="molecule type" value="Genomic_DNA"/>
</dbReference>
<name>A0A9X6ZRR3_BACTU</name>
<dbReference type="Proteomes" id="UP000224003">
    <property type="component" value="Unassembled WGS sequence"/>
</dbReference>
<dbReference type="InterPro" id="IPR011089">
    <property type="entry name" value="GmrSD_C"/>
</dbReference>
<dbReference type="InterPro" id="IPR004919">
    <property type="entry name" value="GmrSD_N"/>
</dbReference>
<comment type="caution">
    <text evidence="3">The sequence shown here is derived from an EMBL/GenBank/DDBJ whole genome shotgun (WGS) entry which is preliminary data.</text>
</comment>
<dbReference type="PANTHER" id="PTHR35149:SF2">
    <property type="entry name" value="DUF262 DOMAIN-CONTAINING PROTEIN"/>
    <property type="match status" value="1"/>
</dbReference>
<reference evidence="3 4" key="1">
    <citation type="submission" date="2017-09" db="EMBL/GenBank/DDBJ databases">
        <title>Large-scale bioinformatics analysis of Bacillus genomes uncovers conserved roles of natural products in bacterial physiology.</title>
        <authorList>
            <consortium name="Agbiome Team Llc"/>
            <person name="Bleich R.M."/>
            <person name="Grubbs K.J."/>
            <person name="Santa Maria K.C."/>
            <person name="Allen S.E."/>
            <person name="Farag S."/>
            <person name="Shank E.A."/>
            <person name="Bowers A."/>
        </authorList>
    </citation>
    <scope>NUCLEOTIDE SEQUENCE [LARGE SCALE GENOMIC DNA]</scope>
    <source>
        <strain evidence="3 4">AFS085496</strain>
    </source>
</reference>
<dbReference type="AlphaFoldDB" id="A0A9X6ZRR3"/>
<evidence type="ECO:0000313" key="3">
    <source>
        <dbReference type="EMBL" id="PFJ36896.1"/>
    </source>
</evidence>
<evidence type="ECO:0000259" key="1">
    <source>
        <dbReference type="Pfam" id="PF03235"/>
    </source>
</evidence>
<proteinExistence type="predicted"/>
<accession>A0A9X6ZRR3</accession>
<dbReference type="Pfam" id="PF07510">
    <property type="entry name" value="GmrSD_C"/>
    <property type="match status" value="1"/>
</dbReference>